<keyword evidence="1" id="KW-0175">Coiled coil</keyword>
<proteinExistence type="predicted"/>
<evidence type="ECO:0000313" key="4">
    <source>
        <dbReference type="Proteomes" id="UP000756530"/>
    </source>
</evidence>
<feature type="transmembrane region" description="Helical" evidence="2">
    <location>
        <begin position="430"/>
        <end position="450"/>
    </location>
</feature>
<name>A0ABS6T3K7_9RHOB</name>
<dbReference type="InterPro" id="IPR050445">
    <property type="entry name" value="Bact_polysacc_biosynth/exp"/>
</dbReference>
<evidence type="ECO:0000256" key="1">
    <source>
        <dbReference type="SAM" id="Coils"/>
    </source>
</evidence>
<reference evidence="3 4" key="1">
    <citation type="submission" date="2021-05" db="EMBL/GenBank/DDBJ databases">
        <title>Culturable bacteria isolated from Daya Bay.</title>
        <authorList>
            <person name="Zheng W."/>
            <person name="Yu S."/>
            <person name="Huang Y."/>
        </authorList>
    </citation>
    <scope>NUCLEOTIDE SEQUENCE [LARGE SCALE GENOMIC DNA]</scope>
    <source>
        <strain evidence="3 4">DP4N28-5</strain>
    </source>
</reference>
<keyword evidence="2" id="KW-1133">Transmembrane helix</keyword>
<protein>
    <submittedName>
        <fullName evidence="3">Uncharacterized protein</fullName>
    </submittedName>
</protein>
<evidence type="ECO:0000256" key="2">
    <source>
        <dbReference type="SAM" id="Phobius"/>
    </source>
</evidence>
<dbReference type="Proteomes" id="UP000756530">
    <property type="component" value="Unassembled WGS sequence"/>
</dbReference>
<dbReference type="EMBL" id="JAHUZE010000003">
    <property type="protein sequence ID" value="MBV7379840.1"/>
    <property type="molecule type" value="Genomic_DNA"/>
</dbReference>
<accession>A0ABS6T3K7</accession>
<comment type="caution">
    <text evidence="3">The sequence shown here is derived from an EMBL/GenBank/DDBJ whole genome shotgun (WGS) entry which is preliminary data.</text>
</comment>
<dbReference type="PANTHER" id="PTHR32309:SF31">
    <property type="entry name" value="CAPSULAR EXOPOLYSACCHARIDE FAMILY"/>
    <property type="match status" value="1"/>
</dbReference>
<feature type="coiled-coil region" evidence="1">
    <location>
        <begin position="180"/>
        <end position="243"/>
    </location>
</feature>
<organism evidence="3 4">
    <name type="scientific">Maritimibacter dapengensis</name>
    <dbReference type="NCBI Taxonomy" id="2836868"/>
    <lineage>
        <taxon>Bacteria</taxon>
        <taxon>Pseudomonadati</taxon>
        <taxon>Pseudomonadota</taxon>
        <taxon>Alphaproteobacteria</taxon>
        <taxon>Rhodobacterales</taxon>
        <taxon>Roseobacteraceae</taxon>
        <taxon>Maritimibacter</taxon>
    </lineage>
</organism>
<keyword evidence="4" id="KW-1185">Reference proteome</keyword>
<evidence type="ECO:0000313" key="3">
    <source>
        <dbReference type="EMBL" id="MBV7379840.1"/>
    </source>
</evidence>
<dbReference type="PANTHER" id="PTHR32309">
    <property type="entry name" value="TYROSINE-PROTEIN KINASE"/>
    <property type="match status" value="1"/>
</dbReference>
<keyword evidence="2" id="KW-0472">Membrane</keyword>
<keyword evidence="2" id="KW-0812">Transmembrane</keyword>
<sequence>MPLRQLGLIRLLLGGRLDDLQRLPRYAGVTLMGAAMIWSPILGYLSTAPARYTSDAVLILPGSGASASVTLDSIGQASSHASSPFANSAVSPTVTYKRLIGADRIIVRAADAVGTSRRDFGAPRVELIDQTGMIRLSLTAGSPDAAQERGTALIAAFFAELDVLRADELGTRETSGEGAIGDYRASVAATRAEMEALQRETGLISPDQYEQIVEETDTLRRRVLDLRSEQDEAEQKVAALTATLGLSPRLAAATIKLHADSEFAALAEQMALQSATLAIAAQQYGPAHPVRVGQATNYTATLEEARNRARHITGLSGDEIEKLDLAPIGGRAALLSDLVAADVARAGTGAELATLEAQLAADEDKVAALMEPAARLEDLQRDFQVAEAVFASAMARSQTTKSDVYASYPLVQVLEDPSLPDTPSSPREKLAYAAGFAATLMLLMGLGLGWMRRPLISKLLAKPDPA</sequence>
<gene>
    <name evidence="3" type="ORF">KJP28_12980</name>
</gene>